<organism evidence="17 18">
    <name type="scientific">Desulfobacula phenolica</name>
    <dbReference type="NCBI Taxonomy" id="90732"/>
    <lineage>
        <taxon>Bacteria</taxon>
        <taxon>Pseudomonadati</taxon>
        <taxon>Thermodesulfobacteriota</taxon>
        <taxon>Desulfobacteria</taxon>
        <taxon>Desulfobacterales</taxon>
        <taxon>Desulfobacteraceae</taxon>
        <taxon>Desulfobacula</taxon>
    </lineage>
</organism>
<keyword evidence="13" id="KW-0998">Cell outer membrane</keyword>
<evidence type="ECO:0000256" key="11">
    <source>
        <dbReference type="ARBA" id="ARBA00023136"/>
    </source>
</evidence>
<keyword evidence="6" id="KW-0812">Transmembrane</keyword>
<proteinExistence type="inferred from homology"/>
<evidence type="ECO:0000256" key="12">
    <source>
        <dbReference type="ARBA" id="ARBA00023139"/>
    </source>
</evidence>
<keyword evidence="14" id="KW-0449">Lipoprotein</keyword>
<dbReference type="GO" id="GO:0015288">
    <property type="term" value="F:porin activity"/>
    <property type="evidence" value="ECO:0007669"/>
    <property type="project" value="UniProtKB-KW"/>
</dbReference>
<dbReference type="GO" id="GO:0015159">
    <property type="term" value="F:polysaccharide transmembrane transporter activity"/>
    <property type="evidence" value="ECO:0007669"/>
    <property type="project" value="InterPro"/>
</dbReference>
<evidence type="ECO:0000256" key="3">
    <source>
        <dbReference type="ARBA" id="ARBA00022448"/>
    </source>
</evidence>
<keyword evidence="8" id="KW-0625">Polysaccharide transport</keyword>
<dbReference type="InterPro" id="IPR003715">
    <property type="entry name" value="Poly_export_N"/>
</dbReference>
<evidence type="ECO:0000256" key="8">
    <source>
        <dbReference type="ARBA" id="ARBA00023047"/>
    </source>
</evidence>
<feature type="domain" description="Polysaccharide export protein N-terminal" evidence="15">
    <location>
        <begin position="26"/>
        <end position="99"/>
    </location>
</feature>
<dbReference type="EMBL" id="FNLL01000003">
    <property type="protein sequence ID" value="SDT96608.1"/>
    <property type="molecule type" value="Genomic_DNA"/>
</dbReference>
<keyword evidence="18" id="KW-1185">Reference proteome</keyword>
<dbReference type="GO" id="GO:0009279">
    <property type="term" value="C:cell outer membrane"/>
    <property type="evidence" value="ECO:0007669"/>
    <property type="project" value="UniProtKB-SubCell"/>
</dbReference>
<dbReference type="Gene3D" id="3.10.560.10">
    <property type="entry name" value="Outer membrane lipoprotein wza domain like"/>
    <property type="match status" value="1"/>
</dbReference>
<gene>
    <name evidence="17" type="ORF">SAMN04487931_103248</name>
</gene>
<dbReference type="PANTHER" id="PTHR33619">
    <property type="entry name" value="POLYSACCHARIDE EXPORT PROTEIN GFCE-RELATED"/>
    <property type="match status" value="1"/>
</dbReference>
<evidence type="ECO:0000313" key="18">
    <source>
        <dbReference type="Proteomes" id="UP000199608"/>
    </source>
</evidence>
<feature type="domain" description="SLBB" evidence="16">
    <location>
        <begin position="105"/>
        <end position="185"/>
    </location>
</feature>
<evidence type="ECO:0000256" key="14">
    <source>
        <dbReference type="ARBA" id="ARBA00023288"/>
    </source>
</evidence>
<dbReference type="Pfam" id="PF22461">
    <property type="entry name" value="SLBB_2"/>
    <property type="match status" value="1"/>
</dbReference>
<keyword evidence="7" id="KW-0732">Signal</keyword>
<evidence type="ECO:0000256" key="13">
    <source>
        <dbReference type="ARBA" id="ARBA00023237"/>
    </source>
</evidence>
<protein>
    <submittedName>
        <fullName evidence="17">Polysaccharide export outer membrane protein</fullName>
    </submittedName>
</protein>
<dbReference type="RefSeq" id="WP_092231660.1">
    <property type="nucleotide sequence ID" value="NZ_FNLL01000003.1"/>
</dbReference>
<name>A0A1H2EPD8_9BACT</name>
<dbReference type="AlphaFoldDB" id="A0A1H2EPD8"/>
<keyword evidence="10" id="KW-0626">Porin</keyword>
<reference evidence="18" key="1">
    <citation type="submission" date="2016-10" db="EMBL/GenBank/DDBJ databases">
        <authorList>
            <person name="Varghese N."/>
            <person name="Submissions S."/>
        </authorList>
    </citation>
    <scope>NUCLEOTIDE SEQUENCE [LARGE SCALE GENOMIC DNA]</scope>
    <source>
        <strain evidence="18">DSM 3384</strain>
    </source>
</reference>
<evidence type="ECO:0000256" key="1">
    <source>
        <dbReference type="ARBA" id="ARBA00004571"/>
    </source>
</evidence>
<evidence type="ECO:0000256" key="9">
    <source>
        <dbReference type="ARBA" id="ARBA00023065"/>
    </source>
</evidence>
<keyword evidence="3" id="KW-0813">Transport</keyword>
<keyword evidence="12" id="KW-0564">Palmitate</keyword>
<evidence type="ECO:0000259" key="16">
    <source>
        <dbReference type="Pfam" id="PF22461"/>
    </source>
</evidence>
<evidence type="ECO:0000256" key="2">
    <source>
        <dbReference type="ARBA" id="ARBA00009450"/>
    </source>
</evidence>
<comment type="similarity">
    <text evidence="2">Belongs to the BexD/CtrA/VexA family.</text>
</comment>
<dbReference type="Proteomes" id="UP000199608">
    <property type="component" value="Unassembled WGS sequence"/>
</dbReference>
<evidence type="ECO:0000313" key="17">
    <source>
        <dbReference type="EMBL" id="SDT96608.1"/>
    </source>
</evidence>
<keyword evidence="11" id="KW-0472">Membrane</keyword>
<dbReference type="PANTHER" id="PTHR33619:SF3">
    <property type="entry name" value="POLYSACCHARIDE EXPORT PROTEIN GFCE-RELATED"/>
    <property type="match status" value="1"/>
</dbReference>
<dbReference type="GO" id="GO:0006811">
    <property type="term" value="P:monoatomic ion transport"/>
    <property type="evidence" value="ECO:0007669"/>
    <property type="project" value="UniProtKB-KW"/>
</dbReference>
<sequence length="186" mass="20595">MSGIKIRSMVFVSIAILFCFVSSGGAEDYKIGIGDILKINTWKEPELSLDAVQVRRDGKITFPLLDDLQAEGITTVELKKTIEAKLADFVEAPTVTITLVGAVSQKYYILGEVQKVGEYPLIKKLTIVQAFALANGFTEWASKDEIILYRKQGNAEKIIKIDYDDIVKGKLAKDIVLKTDDIIIVP</sequence>
<dbReference type="Pfam" id="PF02563">
    <property type="entry name" value="Poly_export"/>
    <property type="match status" value="1"/>
</dbReference>
<evidence type="ECO:0000256" key="6">
    <source>
        <dbReference type="ARBA" id="ARBA00022692"/>
    </source>
</evidence>
<evidence type="ECO:0000259" key="15">
    <source>
        <dbReference type="Pfam" id="PF02563"/>
    </source>
</evidence>
<evidence type="ECO:0000256" key="5">
    <source>
        <dbReference type="ARBA" id="ARBA00022597"/>
    </source>
</evidence>
<evidence type="ECO:0000256" key="4">
    <source>
        <dbReference type="ARBA" id="ARBA00022452"/>
    </source>
</evidence>
<dbReference type="GO" id="GO:0046930">
    <property type="term" value="C:pore complex"/>
    <property type="evidence" value="ECO:0007669"/>
    <property type="project" value="UniProtKB-KW"/>
</dbReference>
<keyword evidence="9" id="KW-0406">Ion transport</keyword>
<keyword evidence="5" id="KW-0762">Sugar transport</keyword>
<dbReference type="InterPro" id="IPR049712">
    <property type="entry name" value="Poly_export"/>
</dbReference>
<accession>A0A1H2EPD8</accession>
<comment type="subcellular location">
    <subcellularLocation>
        <location evidence="1">Cell outer membrane</location>
        <topology evidence="1">Multi-pass membrane protein</topology>
    </subcellularLocation>
</comment>
<dbReference type="InterPro" id="IPR054765">
    <property type="entry name" value="SLBB_dom"/>
</dbReference>
<evidence type="ECO:0000256" key="10">
    <source>
        <dbReference type="ARBA" id="ARBA00023114"/>
    </source>
</evidence>
<evidence type="ECO:0000256" key="7">
    <source>
        <dbReference type="ARBA" id="ARBA00022729"/>
    </source>
</evidence>
<keyword evidence="4" id="KW-1134">Transmembrane beta strand</keyword>